<accession>A0A855X5B6</accession>
<dbReference type="InterPro" id="IPR011060">
    <property type="entry name" value="RibuloseP-bd_barrel"/>
</dbReference>
<dbReference type="Proteomes" id="UP000250918">
    <property type="component" value="Unassembled WGS sequence"/>
</dbReference>
<evidence type="ECO:0000256" key="8">
    <source>
        <dbReference type="SAM" id="MobiDB-lite"/>
    </source>
</evidence>
<organism evidence="10 11">
    <name type="scientific">candidate division GN15 bacterium</name>
    <dbReference type="NCBI Taxonomy" id="2072418"/>
    <lineage>
        <taxon>Bacteria</taxon>
        <taxon>candidate division GN15</taxon>
    </lineage>
</organism>
<evidence type="ECO:0000256" key="7">
    <source>
        <dbReference type="HAMAP-Rule" id="MF_01215"/>
    </source>
</evidence>
<evidence type="ECO:0000256" key="1">
    <source>
        <dbReference type="ARBA" id="ARBA00004861"/>
    </source>
</evidence>
<dbReference type="SMART" id="SM00934">
    <property type="entry name" value="OMPdecase"/>
    <property type="match status" value="1"/>
</dbReference>
<proteinExistence type="inferred from homology"/>
<dbReference type="AlphaFoldDB" id="A0A855X5B6"/>
<dbReference type="Gene3D" id="3.20.20.70">
    <property type="entry name" value="Aldolase class I"/>
    <property type="match status" value="1"/>
</dbReference>
<name>A0A855X5B6_9BACT</name>
<comment type="similarity">
    <text evidence="2 7">Belongs to the OMP decarboxylase family. Type 2 subfamily.</text>
</comment>
<dbReference type="PANTHER" id="PTHR43375">
    <property type="entry name" value="OROTIDINE 5'-PHOSPHATE DECARBOXYLASE"/>
    <property type="match status" value="1"/>
</dbReference>
<feature type="domain" description="Orotidine 5'-phosphate decarboxylase" evidence="9">
    <location>
        <begin position="17"/>
        <end position="253"/>
    </location>
</feature>
<dbReference type="InterPro" id="IPR018089">
    <property type="entry name" value="OMPdecase_AS"/>
</dbReference>
<dbReference type="EMBL" id="PQAP01000028">
    <property type="protein sequence ID" value="PWB74553.1"/>
    <property type="molecule type" value="Genomic_DNA"/>
</dbReference>
<dbReference type="InterPro" id="IPR013785">
    <property type="entry name" value="Aldolase_TIM"/>
</dbReference>
<gene>
    <name evidence="7 10" type="primary">pyrF</name>
    <name evidence="10" type="ORF">C3F09_03800</name>
</gene>
<comment type="caution">
    <text evidence="10">The sequence shown here is derived from an EMBL/GenBank/DDBJ whole genome shotgun (WGS) entry which is preliminary data.</text>
</comment>
<evidence type="ECO:0000313" key="11">
    <source>
        <dbReference type="Proteomes" id="UP000250918"/>
    </source>
</evidence>
<dbReference type="GO" id="GO:0006207">
    <property type="term" value="P:'de novo' pyrimidine nucleobase biosynthetic process"/>
    <property type="evidence" value="ECO:0007669"/>
    <property type="project" value="InterPro"/>
</dbReference>
<dbReference type="PROSITE" id="PS00156">
    <property type="entry name" value="OMPDECASE"/>
    <property type="match status" value="1"/>
</dbReference>
<evidence type="ECO:0000256" key="2">
    <source>
        <dbReference type="ARBA" id="ARBA00008847"/>
    </source>
</evidence>
<dbReference type="HAMAP" id="MF_01215">
    <property type="entry name" value="OMPdecase_type2"/>
    <property type="match status" value="1"/>
</dbReference>
<keyword evidence="4 7" id="KW-0665">Pyrimidine biosynthesis</keyword>
<comment type="pathway">
    <text evidence="1 7">Pyrimidine metabolism; UMP biosynthesis via de novo pathway; UMP from orotate: step 2/2.</text>
</comment>
<evidence type="ECO:0000256" key="5">
    <source>
        <dbReference type="ARBA" id="ARBA00023239"/>
    </source>
</evidence>
<protein>
    <recommendedName>
        <fullName evidence="7">Orotidine 5'-phosphate decarboxylase</fullName>
        <ecNumber evidence="7">4.1.1.23</ecNumber>
    </recommendedName>
    <alternativeName>
        <fullName evidence="7">OMP decarboxylase</fullName>
        <shortName evidence="7">OMPDCase</shortName>
        <shortName evidence="7">OMPdecase</shortName>
    </alternativeName>
</protein>
<keyword evidence="3 7" id="KW-0210">Decarboxylase</keyword>
<feature type="compositionally biased region" description="Low complexity" evidence="8">
    <location>
        <begin position="272"/>
        <end position="287"/>
    </location>
</feature>
<dbReference type="CDD" id="cd04725">
    <property type="entry name" value="OMP_decarboxylase_like"/>
    <property type="match status" value="1"/>
</dbReference>
<dbReference type="InterPro" id="IPR011995">
    <property type="entry name" value="OMPdecase_type-2"/>
</dbReference>
<reference evidence="10 11" key="1">
    <citation type="journal article" date="2018" name="ISME J.">
        <title>A methanotrophic archaeon couples anaerobic oxidation of methane to Fe(III) reduction.</title>
        <authorList>
            <person name="Cai C."/>
            <person name="Leu A.O."/>
            <person name="Xie G.J."/>
            <person name="Guo J."/>
            <person name="Feng Y."/>
            <person name="Zhao J.X."/>
            <person name="Tyson G.W."/>
            <person name="Yuan Z."/>
            <person name="Hu S."/>
        </authorList>
    </citation>
    <scope>NUCLEOTIDE SEQUENCE [LARGE SCALE GENOMIC DNA]</scope>
    <source>
        <strain evidence="10">FeB_12</strain>
    </source>
</reference>
<evidence type="ECO:0000256" key="4">
    <source>
        <dbReference type="ARBA" id="ARBA00022975"/>
    </source>
</evidence>
<feature type="region of interest" description="Disordered" evidence="8">
    <location>
        <begin position="262"/>
        <end position="301"/>
    </location>
</feature>
<dbReference type="PANTHER" id="PTHR43375:SF1">
    <property type="entry name" value="OROTIDINE 5'-PHOSPHATE DECARBOXYLASE"/>
    <property type="match status" value="1"/>
</dbReference>
<dbReference type="InterPro" id="IPR001754">
    <property type="entry name" value="OMPdeCOase_dom"/>
</dbReference>
<dbReference type="NCBIfam" id="TIGR02127">
    <property type="entry name" value="pyrF_sub2"/>
    <property type="match status" value="1"/>
</dbReference>
<sequence length="301" mass="32640">MSALNNLQTAQQKNRSMICLGLDLDAKKMPSEYAGSIKGMFDFAHRIIDATSDLVCAYKPNLAFYEALGAEGLSLLRLIRDRIPEEVAVIMDGKRGDIGNTAQYYAESLFEKLRADWVTLSPYMGFDSLRPFLEYKEKGAFILCLTSNAGAKDFQLLDVGGKPLYTVVAERVAGWNKDQNCGLVVGATHPGQLRDIRTLAGDMPLLIPGVGAQGGSLEEAATLGTDNFQKTAVINVSRSVLYASNDKDFAQRARQELEKLNSTVTSLRAGRPQPQTQAQTTQPVTAPELPAAEQPPSPLGA</sequence>
<dbReference type="UniPathway" id="UPA00070">
    <property type="reaction ID" value="UER00120"/>
</dbReference>
<evidence type="ECO:0000256" key="3">
    <source>
        <dbReference type="ARBA" id="ARBA00022793"/>
    </source>
</evidence>
<evidence type="ECO:0000256" key="6">
    <source>
        <dbReference type="ARBA" id="ARBA00049157"/>
    </source>
</evidence>
<dbReference type="SUPFAM" id="SSF51366">
    <property type="entry name" value="Ribulose-phoshate binding barrel"/>
    <property type="match status" value="1"/>
</dbReference>
<comment type="catalytic activity">
    <reaction evidence="6 7">
        <text>orotidine 5'-phosphate + H(+) = UMP + CO2</text>
        <dbReference type="Rhea" id="RHEA:11596"/>
        <dbReference type="ChEBI" id="CHEBI:15378"/>
        <dbReference type="ChEBI" id="CHEBI:16526"/>
        <dbReference type="ChEBI" id="CHEBI:57538"/>
        <dbReference type="ChEBI" id="CHEBI:57865"/>
        <dbReference type="EC" id="4.1.1.23"/>
    </reaction>
</comment>
<dbReference type="GO" id="GO:0004590">
    <property type="term" value="F:orotidine-5'-phosphate decarboxylase activity"/>
    <property type="evidence" value="ECO:0007669"/>
    <property type="project" value="UniProtKB-UniRule"/>
</dbReference>
<feature type="active site" description="Proton donor" evidence="7">
    <location>
        <position position="94"/>
    </location>
</feature>
<keyword evidence="5 7" id="KW-0456">Lyase</keyword>
<dbReference type="GO" id="GO:0044205">
    <property type="term" value="P:'de novo' UMP biosynthetic process"/>
    <property type="evidence" value="ECO:0007669"/>
    <property type="project" value="UniProtKB-UniRule"/>
</dbReference>
<dbReference type="Pfam" id="PF00215">
    <property type="entry name" value="OMPdecase"/>
    <property type="match status" value="1"/>
</dbReference>
<evidence type="ECO:0000313" key="10">
    <source>
        <dbReference type="EMBL" id="PWB74553.1"/>
    </source>
</evidence>
<evidence type="ECO:0000259" key="9">
    <source>
        <dbReference type="SMART" id="SM00934"/>
    </source>
</evidence>
<dbReference type="EC" id="4.1.1.23" evidence="7"/>